<keyword evidence="2" id="KW-0812">Transmembrane</keyword>
<evidence type="ECO:0000259" key="3">
    <source>
        <dbReference type="Pfam" id="PF02517"/>
    </source>
</evidence>
<feature type="transmembrane region" description="Helical" evidence="2">
    <location>
        <begin position="193"/>
        <end position="212"/>
    </location>
</feature>
<accession>A0A7X2NMG5</accession>
<feature type="transmembrane region" description="Helical" evidence="2">
    <location>
        <begin position="160"/>
        <end position="181"/>
    </location>
</feature>
<dbReference type="GO" id="GO:0008237">
    <property type="term" value="F:metallopeptidase activity"/>
    <property type="evidence" value="ECO:0007669"/>
    <property type="project" value="UniProtKB-KW"/>
</dbReference>
<keyword evidence="5" id="KW-1185">Reference proteome</keyword>
<keyword evidence="2" id="KW-0472">Membrane</keyword>
<dbReference type="GO" id="GO:0006508">
    <property type="term" value="P:proteolysis"/>
    <property type="evidence" value="ECO:0007669"/>
    <property type="project" value="UniProtKB-KW"/>
</dbReference>
<evidence type="ECO:0000256" key="2">
    <source>
        <dbReference type="SAM" id="Phobius"/>
    </source>
</evidence>
<keyword evidence="2" id="KW-1133">Transmembrane helix</keyword>
<keyword evidence="4" id="KW-0482">Metalloprotease</keyword>
<proteinExistence type="predicted"/>
<feature type="transmembrane region" description="Helical" evidence="2">
    <location>
        <begin position="339"/>
        <end position="359"/>
    </location>
</feature>
<feature type="transmembrane region" description="Helical" evidence="2">
    <location>
        <begin position="297"/>
        <end position="318"/>
    </location>
</feature>
<feature type="transmembrane region" description="Helical" evidence="2">
    <location>
        <begin position="82"/>
        <end position="105"/>
    </location>
</feature>
<evidence type="ECO:0000313" key="4">
    <source>
        <dbReference type="EMBL" id="MSS37594.1"/>
    </source>
</evidence>
<feature type="transmembrane region" description="Helical" evidence="2">
    <location>
        <begin position="117"/>
        <end position="140"/>
    </location>
</feature>
<dbReference type="GO" id="GO:0080120">
    <property type="term" value="P:CAAX-box protein maturation"/>
    <property type="evidence" value="ECO:0007669"/>
    <property type="project" value="UniProtKB-ARBA"/>
</dbReference>
<dbReference type="GO" id="GO:0004175">
    <property type="term" value="F:endopeptidase activity"/>
    <property type="evidence" value="ECO:0007669"/>
    <property type="project" value="UniProtKB-ARBA"/>
</dbReference>
<organism evidence="4 5">
    <name type="scientific">Clostridium porci</name>
    <dbReference type="NCBI Taxonomy" id="2605778"/>
    <lineage>
        <taxon>Bacteria</taxon>
        <taxon>Bacillati</taxon>
        <taxon>Bacillota</taxon>
        <taxon>Clostridia</taxon>
        <taxon>Eubacteriales</taxon>
        <taxon>Clostridiaceae</taxon>
        <taxon>Clostridium</taxon>
    </lineage>
</organism>
<evidence type="ECO:0000256" key="1">
    <source>
        <dbReference type="SAM" id="MobiDB-lite"/>
    </source>
</evidence>
<feature type="region of interest" description="Disordered" evidence="1">
    <location>
        <begin position="1"/>
        <end position="28"/>
    </location>
</feature>
<dbReference type="InterPro" id="IPR003675">
    <property type="entry name" value="Rce1/LyrA-like_dom"/>
</dbReference>
<sequence length="361" mass="39816">MEKNRAALEHAQQNQWEQKPVWEKERQEREMEKRQRAQFSNIGLVGTAFMLVNLVAQIGMIVCMGFIDGRTAGALHLLSNTGLMFISAVSMYLIAFPIALALLQAIPKCKEPSGESWGAEGFLVVLVISMGIGLVGNLLGQAVELFKPASGLSGENLEGLLMSSNVWVNLLCTAVLAPVVEELLFRKLLMDRLLGYGEWAAVLVSGFMFGMAHGNFGQFFYAFGLGLVWAYMYAKTGRVSFTIVLHMIFNLMGGVMVTELLKGLDGDTGGFGIIPFLERICSVDLSQVVIVVSGMALLGYILLMVGCVIGGITLLIVFRRKIKFSPGIWPIKKGRRFRTVFFNPGMIIYFLVCVMLFVLSW</sequence>
<protein>
    <submittedName>
        <fullName evidence="4">CPBP family intramembrane metalloprotease</fullName>
    </submittedName>
</protein>
<feature type="transmembrane region" description="Helical" evidence="2">
    <location>
        <begin position="241"/>
        <end position="261"/>
    </location>
</feature>
<dbReference type="InterPro" id="IPR052710">
    <property type="entry name" value="CAAX_protease"/>
</dbReference>
<feature type="transmembrane region" description="Helical" evidence="2">
    <location>
        <begin position="218"/>
        <end position="234"/>
    </location>
</feature>
<dbReference type="PANTHER" id="PTHR36435:SF1">
    <property type="entry name" value="CAAX AMINO TERMINAL PROTEASE FAMILY PROTEIN"/>
    <property type="match status" value="1"/>
</dbReference>
<feature type="domain" description="CAAX prenyl protease 2/Lysostaphin resistance protein A-like" evidence="3">
    <location>
        <begin position="165"/>
        <end position="252"/>
    </location>
</feature>
<dbReference type="Pfam" id="PF02517">
    <property type="entry name" value="Rce1-like"/>
    <property type="match status" value="1"/>
</dbReference>
<dbReference type="RefSeq" id="WP_154473040.1">
    <property type="nucleotide sequence ID" value="NZ_DBEWUL010000036.1"/>
</dbReference>
<name>A0A7X2NMG5_9CLOT</name>
<dbReference type="EMBL" id="VUMD01000012">
    <property type="protein sequence ID" value="MSS37594.1"/>
    <property type="molecule type" value="Genomic_DNA"/>
</dbReference>
<gene>
    <name evidence="4" type="ORF">FYJ39_13655</name>
</gene>
<feature type="transmembrane region" description="Helical" evidence="2">
    <location>
        <begin position="39"/>
        <end position="67"/>
    </location>
</feature>
<keyword evidence="4" id="KW-0645">Protease</keyword>
<dbReference type="Proteomes" id="UP000429958">
    <property type="component" value="Unassembled WGS sequence"/>
</dbReference>
<dbReference type="AlphaFoldDB" id="A0A7X2NMG5"/>
<keyword evidence="4" id="KW-0378">Hydrolase</keyword>
<evidence type="ECO:0000313" key="5">
    <source>
        <dbReference type="Proteomes" id="UP000429958"/>
    </source>
</evidence>
<comment type="caution">
    <text evidence="4">The sequence shown here is derived from an EMBL/GenBank/DDBJ whole genome shotgun (WGS) entry which is preliminary data.</text>
</comment>
<reference evidence="4 5" key="1">
    <citation type="submission" date="2019-08" db="EMBL/GenBank/DDBJ databases">
        <title>In-depth cultivation of the pig gut microbiome towards novel bacterial diversity and tailored functional studies.</title>
        <authorList>
            <person name="Wylensek D."/>
            <person name="Hitch T.C.A."/>
            <person name="Clavel T."/>
        </authorList>
    </citation>
    <scope>NUCLEOTIDE SEQUENCE [LARGE SCALE GENOMIC DNA]</scope>
    <source>
        <strain evidence="4 5">WCA-389-WT-23D1</strain>
    </source>
</reference>
<dbReference type="PANTHER" id="PTHR36435">
    <property type="entry name" value="SLR1288 PROTEIN"/>
    <property type="match status" value="1"/>
</dbReference>